<evidence type="ECO:0000313" key="1">
    <source>
        <dbReference type="EMBL" id="MEJ8572646.1"/>
    </source>
</evidence>
<gene>
    <name evidence="1" type="ORF">V3328_14240</name>
</gene>
<dbReference type="Pfam" id="PF19799">
    <property type="entry name" value="DUF6282"/>
    <property type="match status" value="1"/>
</dbReference>
<dbReference type="InterPro" id="IPR032466">
    <property type="entry name" value="Metal_Hydrolase"/>
</dbReference>
<accession>A0AAW9RYZ3</accession>
<dbReference type="EMBL" id="JAZHOF010000005">
    <property type="protein sequence ID" value="MEJ8572646.1"/>
    <property type="molecule type" value="Genomic_DNA"/>
</dbReference>
<reference evidence="1 2" key="1">
    <citation type="submission" date="2024-02" db="EMBL/GenBank/DDBJ databases">
        <title>Genome analysis and characterization of Microbaculum marinisediminis sp. nov., isolated from marine sediment.</title>
        <authorList>
            <person name="Du Z.-J."/>
            <person name="Ye Y.-Q."/>
            <person name="Zhang Z.-R."/>
            <person name="Yuan S.-M."/>
            <person name="Zhang X.-Y."/>
        </authorList>
    </citation>
    <scope>NUCLEOTIDE SEQUENCE [LARGE SCALE GENOMIC DNA]</scope>
    <source>
        <strain evidence="1 2">SDUM1044001</strain>
    </source>
</reference>
<keyword evidence="2" id="KW-1185">Reference proteome</keyword>
<sequence>MALGENGGNRDPEVAALLKGAVDLHVHSGPSVMPRILDHEEAQAQAEEAGFAAILFKDHYYPGMSHAQMLEKAYPDRKVRLFSGVALNNPSGGINRYAVDHNIKLGGKIVWMPTFAAKNHIEKYAAKSKDALAFPSTREKMVEPTPLTVLDENGQLTDETKMCLDLIAEGDILLAGGHLHVTEQVPLFEEAKRRGVKKMMINHPTYLIDCTDQDMADFAAMGVYLEHSISMFIENARTKMFDGADLKRFIEAGTVDKTVLGSDLGLTQAPPPVEGYREIVRMLLDLQYSEADIRKMTSTNAASLLGIEV</sequence>
<dbReference type="InterPro" id="IPR046249">
    <property type="entry name" value="DUF6282"/>
</dbReference>
<name>A0AAW9RYZ3_9HYPH</name>
<evidence type="ECO:0000313" key="2">
    <source>
        <dbReference type="Proteomes" id="UP001378188"/>
    </source>
</evidence>
<dbReference type="Gene3D" id="3.20.20.140">
    <property type="entry name" value="Metal-dependent hydrolases"/>
    <property type="match status" value="1"/>
</dbReference>
<organism evidence="1 2">
    <name type="scientific">Microbaculum marinum</name>
    <dbReference type="NCBI Taxonomy" id="1764581"/>
    <lineage>
        <taxon>Bacteria</taxon>
        <taxon>Pseudomonadati</taxon>
        <taxon>Pseudomonadota</taxon>
        <taxon>Alphaproteobacteria</taxon>
        <taxon>Hyphomicrobiales</taxon>
        <taxon>Tepidamorphaceae</taxon>
        <taxon>Microbaculum</taxon>
    </lineage>
</organism>
<comment type="caution">
    <text evidence="1">The sequence shown here is derived from an EMBL/GenBank/DDBJ whole genome shotgun (WGS) entry which is preliminary data.</text>
</comment>
<protein>
    <submittedName>
        <fullName evidence="1">DUF6282 family protein</fullName>
    </submittedName>
</protein>
<dbReference type="Proteomes" id="UP001378188">
    <property type="component" value="Unassembled WGS sequence"/>
</dbReference>
<dbReference type="AlphaFoldDB" id="A0AAW9RYZ3"/>
<dbReference type="SUPFAM" id="SSF51556">
    <property type="entry name" value="Metallo-dependent hydrolases"/>
    <property type="match status" value="1"/>
</dbReference>
<dbReference type="RefSeq" id="WP_340330341.1">
    <property type="nucleotide sequence ID" value="NZ_JAZHOF010000005.1"/>
</dbReference>
<proteinExistence type="predicted"/>